<dbReference type="SUPFAM" id="SSF51182">
    <property type="entry name" value="RmlC-like cupins"/>
    <property type="match status" value="1"/>
</dbReference>
<dbReference type="EMBL" id="QGGG01000009">
    <property type="protein sequence ID" value="PWJ82369.1"/>
    <property type="molecule type" value="Genomic_DNA"/>
</dbReference>
<gene>
    <name evidence="1" type="ORF">C7441_109138</name>
</gene>
<dbReference type="OrthoDB" id="9800684at2"/>
<dbReference type="Proteomes" id="UP000245396">
    <property type="component" value="Unassembled WGS sequence"/>
</dbReference>
<evidence type="ECO:0000313" key="1">
    <source>
        <dbReference type="EMBL" id="PWJ82369.1"/>
    </source>
</evidence>
<protein>
    <recommendedName>
        <fullName evidence="3">Cupin 2 conserved barrel domain-containing protein</fullName>
    </recommendedName>
</protein>
<dbReference type="RefSeq" id="WP_109613374.1">
    <property type="nucleotide sequence ID" value="NZ_QGGG01000009.1"/>
</dbReference>
<dbReference type="AlphaFoldDB" id="A0A316CN02"/>
<evidence type="ECO:0008006" key="3">
    <source>
        <dbReference type="Google" id="ProtNLM"/>
    </source>
</evidence>
<dbReference type="Gene3D" id="2.60.120.10">
    <property type="entry name" value="Jelly Rolls"/>
    <property type="match status" value="1"/>
</dbReference>
<sequence length="109" mass="12441">MGDTHMPENTTLGPIGDEVIFENEFVRVWRLCLEPGHVQSWHQHDLPYLIVPLTLGDNVMRFSDGRSRETKETPGEVMWREPGIPHELENVGQSVYSNVLVEFKRAAAV</sequence>
<comment type="caution">
    <text evidence="1">The sequence shown here is derived from an EMBL/GenBank/DDBJ whole genome shotgun (WGS) entry which is preliminary data.</text>
</comment>
<reference evidence="1 2" key="1">
    <citation type="submission" date="2018-05" db="EMBL/GenBank/DDBJ databases">
        <title>Genomic Encyclopedia of Type Strains, Phase IV (KMG-IV): sequencing the most valuable type-strain genomes for metagenomic binning, comparative biology and taxonomic classification.</title>
        <authorList>
            <person name="Goeker M."/>
        </authorList>
    </citation>
    <scope>NUCLEOTIDE SEQUENCE [LARGE SCALE GENOMIC DNA]</scope>
    <source>
        <strain evidence="1 2">DSM 6986</strain>
    </source>
</reference>
<dbReference type="InterPro" id="IPR014710">
    <property type="entry name" value="RmlC-like_jellyroll"/>
</dbReference>
<evidence type="ECO:0000313" key="2">
    <source>
        <dbReference type="Proteomes" id="UP000245396"/>
    </source>
</evidence>
<accession>A0A316CN02</accession>
<dbReference type="InterPro" id="IPR011051">
    <property type="entry name" value="RmlC_Cupin_sf"/>
</dbReference>
<keyword evidence="2" id="KW-1185">Reference proteome</keyword>
<proteinExistence type="predicted"/>
<organism evidence="1 2">
    <name type="scientific">Pseudaminobacter salicylatoxidans</name>
    <dbReference type="NCBI Taxonomy" id="93369"/>
    <lineage>
        <taxon>Bacteria</taxon>
        <taxon>Pseudomonadati</taxon>
        <taxon>Pseudomonadota</taxon>
        <taxon>Alphaproteobacteria</taxon>
        <taxon>Hyphomicrobiales</taxon>
        <taxon>Phyllobacteriaceae</taxon>
        <taxon>Pseudaminobacter</taxon>
    </lineage>
</organism>
<name>A0A316CN02_PSESE</name>